<dbReference type="SMART" id="SM00554">
    <property type="entry name" value="FAS1"/>
    <property type="match status" value="1"/>
</dbReference>
<feature type="domain" description="FAS1" evidence="2">
    <location>
        <begin position="85"/>
        <end position="219"/>
    </location>
</feature>
<reference evidence="4" key="1">
    <citation type="journal article" date="2019" name="Int. J. Syst. Evol. Microbiol.">
        <title>The Global Catalogue of Microorganisms (GCM) 10K type strain sequencing project: providing services to taxonomists for standard genome sequencing and annotation.</title>
        <authorList>
            <consortium name="The Broad Institute Genomics Platform"/>
            <consortium name="The Broad Institute Genome Sequencing Center for Infectious Disease"/>
            <person name="Wu L."/>
            <person name="Ma J."/>
        </authorList>
    </citation>
    <scope>NUCLEOTIDE SEQUENCE [LARGE SCALE GENOMIC DNA]</scope>
    <source>
        <strain evidence="4">JCM 31319</strain>
    </source>
</reference>
<dbReference type="EMBL" id="JBHTLD010000347">
    <property type="protein sequence ID" value="MFD1188693.1"/>
    <property type="molecule type" value="Genomic_DNA"/>
</dbReference>
<sequence length="228" mass="24337">MIKTIPSPLAILMLLCTGLYSCASSNGEMTDSTAIEETTISETQTMAGTTDEAATRADRMNNAATDVTDERAYSNMFSTVENTAQYDIVALAKMDPNLTTFVTLLEHAGMSSNLMQGDAYTVFAPTNAAFAALPQDKLSMLMKPESKAELIKLLQVHVLPTEVRSSGFNSSQRIETGGGDHVQIDVGVNDSYITVGGASIVKSDVAASNGVIHVVDSLIQPTETIDRY</sequence>
<dbReference type="InterPro" id="IPR036378">
    <property type="entry name" value="FAS1_dom_sf"/>
</dbReference>
<dbReference type="PROSITE" id="PS51257">
    <property type="entry name" value="PROKAR_LIPOPROTEIN"/>
    <property type="match status" value="1"/>
</dbReference>
<evidence type="ECO:0000313" key="3">
    <source>
        <dbReference type="EMBL" id="MFD1188693.1"/>
    </source>
</evidence>
<dbReference type="InterPro" id="IPR000782">
    <property type="entry name" value="FAS1_domain"/>
</dbReference>
<protein>
    <submittedName>
        <fullName evidence="3">Fasciclin domain-containing protein</fullName>
    </submittedName>
</protein>
<dbReference type="Proteomes" id="UP001597094">
    <property type="component" value="Unassembled WGS sequence"/>
</dbReference>
<gene>
    <name evidence="3" type="ORF">ACFQ2O_20970</name>
</gene>
<keyword evidence="4" id="KW-1185">Reference proteome</keyword>
<dbReference type="SUPFAM" id="SSF82153">
    <property type="entry name" value="FAS1 domain"/>
    <property type="match status" value="1"/>
</dbReference>
<feature type="signal peptide" evidence="1">
    <location>
        <begin position="1"/>
        <end position="23"/>
    </location>
</feature>
<name>A0ABW3SVW4_9BACT</name>
<dbReference type="Gene3D" id="2.30.180.10">
    <property type="entry name" value="FAS1 domain"/>
    <property type="match status" value="1"/>
</dbReference>
<evidence type="ECO:0000313" key="4">
    <source>
        <dbReference type="Proteomes" id="UP001597094"/>
    </source>
</evidence>
<accession>A0ABW3SVW4</accession>
<comment type="caution">
    <text evidence="3">The sequence shown here is derived from an EMBL/GenBank/DDBJ whole genome shotgun (WGS) entry which is preliminary data.</text>
</comment>
<dbReference type="Pfam" id="PF02469">
    <property type="entry name" value="Fasciclin"/>
    <property type="match status" value="1"/>
</dbReference>
<feature type="chain" id="PRO_5046125860" evidence="1">
    <location>
        <begin position="24"/>
        <end position="228"/>
    </location>
</feature>
<dbReference type="PANTHER" id="PTHR10900">
    <property type="entry name" value="PERIOSTIN-RELATED"/>
    <property type="match status" value="1"/>
</dbReference>
<evidence type="ECO:0000256" key="1">
    <source>
        <dbReference type="SAM" id="SignalP"/>
    </source>
</evidence>
<dbReference type="RefSeq" id="WP_377532716.1">
    <property type="nucleotide sequence ID" value="NZ_JBHTLD010000347.1"/>
</dbReference>
<proteinExistence type="predicted"/>
<evidence type="ECO:0000259" key="2">
    <source>
        <dbReference type="PROSITE" id="PS50213"/>
    </source>
</evidence>
<organism evidence="3 4">
    <name type="scientific">Pontibacter rugosus</name>
    <dbReference type="NCBI Taxonomy" id="1745966"/>
    <lineage>
        <taxon>Bacteria</taxon>
        <taxon>Pseudomonadati</taxon>
        <taxon>Bacteroidota</taxon>
        <taxon>Cytophagia</taxon>
        <taxon>Cytophagales</taxon>
        <taxon>Hymenobacteraceae</taxon>
        <taxon>Pontibacter</taxon>
    </lineage>
</organism>
<dbReference type="PANTHER" id="PTHR10900:SF77">
    <property type="entry name" value="FI19380P1"/>
    <property type="match status" value="1"/>
</dbReference>
<dbReference type="InterPro" id="IPR050904">
    <property type="entry name" value="Adhesion/Biosynth-related"/>
</dbReference>
<dbReference type="PROSITE" id="PS50213">
    <property type="entry name" value="FAS1"/>
    <property type="match status" value="1"/>
</dbReference>
<keyword evidence="1" id="KW-0732">Signal</keyword>